<sequence length="107" mass="11959">MSKPRIEVDAIRNALVELGLLFSAEALPGLLSESVKKEMPSHELLGRLLAVKPIKEKNAGSAGRCGCPAFLLAIRWEISILYSSRASRRHESKPWPQVHISNRVKRF</sequence>
<organism evidence="1 2">
    <name type="scientific">Desulfoluna spongiiphila</name>
    <dbReference type="NCBI Taxonomy" id="419481"/>
    <lineage>
        <taxon>Bacteria</taxon>
        <taxon>Pseudomonadati</taxon>
        <taxon>Thermodesulfobacteriota</taxon>
        <taxon>Desulfobacteria</taxon>
        <taxon>Desulfobacterales</taxon>
        <taxon>Desulfolunaceae</taxon>
        <taxon>Desulfoluna</taxon>
    </lineage>
</organism>
<accession>A0A1G5JIK1</accession>
<gene>
    <name evidence="1" type="ORF">SAMN05216233_13139</name>
</gene>
<name>A0A1G5JIK1_9BACT</name>
<dbReference type="EMBL" id="FMUX01000031">
    <property type="protein sequence ID" value="SCY88004.1"/>
    <property type="molecule type" value="Genomic_DNA"/>
</dbReference>
<keyword evidence="2" id="KW-1185">Reference proteome</keyword>
<protein>
    <submittedName>
        <fullName evidence="1">Uncharacterized protein</fullName>
    </submittedName>
</protein>
<dbReference type="Proteomes" id="UP000198870">
    <property type="component" value="Unassembled WGS sequence"/>
</dbReference>
<dbReference type="AlphaFoldDB" id="A0A1G5JIK1"/>
<reference evidence="1 2" key="1">
    <citation type="submission" date="2016-10" db="EMBL/GenBank/DDBJ databases">
        <authorList>
            <person name="de Groot N.N."/>
        </authorList>
    </citation>
    <scope>NUCLEOTIDE SEQUENCE [LARGE SCALE GENOMIC DNA]</scope>
    <source>
        <strain evidence="1 2">AA1</strain>
    </source>
</reference>
<evidence type="ECO:0000313" key="1">
    <source>
        <dbReference type="EMBL" id="SCY88004.1"/>
    </source>
</evidence>
<proteinExistence type="predicted"/>
<evidence type="ECO:0000313" key="2">
    <source>
        <dbReference type="Proteomes" id="UP000198870"/>
    </source>
</evidence>